<organism evidence="1 2">
    <name type="scientific">Acrocarpospora phusangensis</name>
    <dbReference type="NCBI Taxonomy" id="1070424"/>
    <lineage>
        <taxon>Bacteria</taxon>
        <taxon>Bacillati</taxon>
        <taxon>Actinomycetota</taxon>
        <taxon>Actinomycetes</taxon>
        <taxon>Streptosporangiales</taxon>
        <taxon>Streptosporangiaceae</taxon>
        <taxon>Acrocarpospora</taxon>
    </lineage>
</organism>
<dbReference type="EMBL" id="BOOA01000004">
    <property type="protein sequence ID" value="GIH22483.1"/>
    <property type="molecule type" value="Genomic_DNA"/>
</dbReference>
<evidence type="ECO:0000313" key="1">
    <source>
        <dbReference type="EMBL" id="GIH22483.1"/>
    </source>
</evidence>
<evidence type="ECO:0000313" key="2">
    <source>
        <dbReference type="Proteomes" id="UP000640052"/>
    </source>
</evidence>
<gene>
    <name evidence="1" type="ORF">Aph01nite_07930</name>
</gene>
<accession>A0A919Q7S7</accession>
<sequence length="269" mass="27868">MDRVRTDSPISPTLVAWANAWLTGHVGLDEAVDRVERAAGPQLVAVPVDASPATEAGHHPELSAPADLTVAEVTDVPLRGFLADLRADGLTSFRLALPAPGDPLGLTGPPPFTRAALDAGQAAIAVLAGRRLGLVPAADRRGSSYAGVRWTAMPAAPNDADIPQLAEAEHALTLTMRSATDALVGVDGPAQGFPSLDGADEALAPGYPGRAHRLGALASRLALALRLAEERGLTSGQLTARGQALRDLDRAVRRARVAAHHAIVELRTP</sequence>
<name>A0A919Q7S7_9ACTN</name>
<dbReference type="AlphaFoldDB" id="A0A919Q7S7"/>
<keyword evidence="2" id="KW-1185">Reference proteome</keyword>
<protein>
    <submittedName>
        <fullName evidence="1">Uncharacterized protein</fullName>
    </submittedName>
</protein>
<reference evidence="1" key="1">
    <citation type="submission" date="2021-01" db="EMBL/GenBank/DDBJ databases">
        <title>Whole genome shotgun sequence of Acrocarpospora phusangensis NBRC 108782.</title>
        <authorList>
            <person name="Komaki H."/>
            <person name="Tamura T."/>
        </authorList>
    </citation>
    <scope>NUCLEOTIDE SEQUENCE</scope>
    <source>
        <strain evidence="1">NBRC 108782</strain>
    </source>
</reference>
<proteinExistence type="predicted"/>
<dbReference type="Proteomes" id="UP000640052">
    <property type="component" value="Unassembled WGS sequence"/>
</dbReference>
<comment type="caution">
    <text evidence="1">The sequence shown here is derived from an EMBL/GenBank/DDBJ whole genome shotgun (WGS) entry which is preliminary data.</text>
</comment>